<dbReference type="AlphaFoldDB" id="A0A0L0DPS4"/>
<gene>
    <name evidence="2" type="ORF">AMSG_10285</name>
</gene>
<dbReference type="Proteomes" id="UP000054408">
    <property type="component" value="Unassembled WGS sequence"/>
</dbReference>
<organism evidence="2 3">
    <name type="scientific">Thecamonas trahens ATCC 50062</name>
    <dbReference type="NCBI Taxonomy" id="461836"/>
    <lineage>
        <taxon>Eukaryota</taxon>
        <taxon>Apusozoa</taxon>
        <taxon>Apusomonadida</taxon>
        <taxon>Apusomonadidae</taxon>
        <taxon>Thecamonas</taxon>
    </lineage>
</organism>
<feature type="coiled-coil region" evidence="1">
    <location>
        <begin position="112"/>
        <end position="139"/>
    </location>
</feature>
<protein>
    <submittedName>
        <fullName evidence="2">Uncharacterized protein</fullName>
    </submittedName>
</protein>
<evidence type="ECO:0000256" key="1">
    <source>
        <dbReference type="SAM" id="Coils"/>
    </source>
</evidence>
<evidence type="ECO:0000313" key="3">
    <source>
        <dbReference type="Proteomes" id="UP000054408"/>
    </source>
</evidence>
<dbReference type="EMBL" id="GL349488">
    <property type="protein sequence ID" value="KNC54302.1"/>
    <property type="molecule type" value="Genomic_DNA"/>
</dbReference>
<evidence type="ECO:0000313" key="2">
    <source>
        <dbReference type="EMBL" id="KNC54302.1"/>
    </source>
</evidence>
<proteinExistence type="predicted"/>
<sequence>MAIIPHAAANALDTAQTALDALAADVDLLCEPILAAAGDDAPHAADELAAARTDLQAALVGTQQLIQLTISEAEDLRMHQLTTIDSLRAQLASNSAELAAASAAAASVRSSLTAANARCDDLRRQLQSARAAAAAATAAPPPPRPHPAVTVVTALSLPLAALVWSATHASDLDLSQAPADASGSLLATLPALLHAMAPAEHDTLPGAALASLITAAAAAESGAAPARARPAAMTTMPGCTALTAGRSCRDPGRESGVDALRMVLVAEAVLGALGNSASRPTGRLAILESDGVVDALTAMLLALVDATEAMLTASPGPSSSTGLHLSAQIELASRLVTLVLIAMFNISLGQRGARELVAREPDTRSALCWIARSWPSDDIRVKAVHLLYSFLEFKAFTLASEPEHASARAFFAGLAADDNDTIRNTAHAILSHLHAKPAPSK</sequence>
<name>A0A0L0DPS4_THETB</name>
<keyword evidence="1" id="KW-0175">Coiled coil</keyword>
<reference evidence="2 3" key="1">
    <citation type="submission" date="2010-05" db="EMBL/GenBank/DDBJ databases">
        <title>The Genome Sequence of Thecamonas trahens ATCC 50062.</title>
        <authorList>
            <consortium name="The Broad Institute Genome Sequencing Platform"/>
            <person name="Russ C."/>
            <person name="Cuomo C."/>
            <person name="Shea T."/>
            <person name="Young S.K."/>
            <person name="Zeng Q."/>
            <person name="Koehrsen M."/>
            <person name="Haas B."/>
            <person name="Borodovsky M."/>
            <person name="Guigo R."/>
            <person name="Alvarado L."/>
            <person name="Berlin A."/>
            <person name="Bochicchio J."/>
            <person name="Borenstein D."/>
            <person name="Chapman S."/>
            <person name="Chen Z."/>
            <person name="Freedman E."/>
            <person name="Gellesch M."/>
            <person name="Goldberg J."/>
            <person name="Griggs A."/>
            <person name="Gujja S."/>
            <person name="Heilman E."/>
            <person name="Heiman D."/>
            <person name="Hepburn T."/>
            <person name="Howarth C."/>
            <person name="Jen D."/>
            <person name="Larson L."/>
            <person name="Mehta T."/>
            <person name="Park D."/>
            <person name="Pearson M."/>
            <person name="Roberts A."/>
            <person name="Saif S."/>
            <person name="Shenoy N."/>
            <person name="Sisk P."/>
            <person name="Stolte C."/>
            <person name="Sykes S."/>
            <person name="Thomson T."/>
            <person name="Walk T."/>
            <person name="White J."/>
            <person name="Yandava C."/>
            <person name="Burger G."/>
            <person name="Gray M.W."/>
            <person name="Holland P.W.H."/>
            <person name="King N."/>
            <person name="Lang F.B.F."/>
            <person name="Roger A.J."/>
            <person name="Ruiz-Trillo I."/>
            <person name="Lander E."/>
            <person name="Nusbaum C."/>
        </authorList>
    </citation>
    <scope>NUCLEOTIDE SEQUENCE [LARGE SCALE GENOMIC DNA]</scope>
    <source>
        <strain evidence="2 3">ATCC 50062</strain>
    </source>
</reference>
<dbReference type="RefSeq" id="XP_013753764.1">
    <property type="nucleotide sequence ID" value="XM_013898310.1"/>
</dbReference>
<keyword evidence="3" id="KW-1185">Reference proteome</keyword>
<accession>A0A0L0DPS4</accession>
<dbReference type="GeneID" id="25568546"/>